<dbReference type="SUPFAM" id="SSF54695">
    <property type="entry name" value="POZ domain"/>
    <property type="match status" value="1"/>
</dbReference>
<dbReference type="AlphaFoldDB" id="A0A397U8C0"/>
<dbReference type="EMBL" id="QKWP01001821">
    <property type="protein sequence ID" value="RIB06414.1"/>
    <property type="molecule type" value="Genomic_DNA"/>
</dbReference>
<dbReference type="Gene3D" id="1.25.40.420">
    <property type="match status" value="1"/>
</dbReference>
<dbReference type="Pfam" id="PF07707">
    <property type="entry name" value="BACK"/>
    <property type="match status" value="1"/>
</dbReference>
<proteinExistence type="predicted"/>
<feature type="domain" description="BTB" evidence="1">
    <location>
        <begin position="26"/>
        <end position="93"/>
    </location>
</feature>
<dbReference type="Pfam" id="PF00651">
    <property type="entry name" value="BTB"/>
    <property type="match status" value="1"/>
</dbReference>
<dbReference type="InterPro" id="IPR011333">
    <property type="entry name" value="SKP1/BTB/POZ_sf"/>
</dbReference>
<reference evidence="2 3" key="1">
    <citation type="submission" date="2018-06" db="EMBL/GenBank/DDBJ databases">
        <title>Comparative genomics reveals the genomic features of Rhizophagus irregularis, R. cerebriforme, R. diaphanum and Gigaspora rosea, and their symbiotic lifestyle signature.</title>
        <authorList>
            <person name="Morin E."/>
            <person name="San Clemente H."/>
            <person name="Chen E.C.H."/>
            <person name="De La Providencia I."/>
            <person name="Hainaut M."/>
            <person name="Kuo A."/>
            <person name="Kohler A."/>
            <person name="Murat C."/>
            <person name="Tang N."/>
            <person name="Roy S."/>
            <person name="Loubradou J."/>
            <person name="Henrissat B."/>
            <person name="Grigoriev I.V."/>
            <person name="Corradi N."/>
            <person name="Roux C."/>
            <person name="Martin F.M."/>
        </authorList>
    </citation>
    <scope>NUCLEOTIDE SEQUENCE [LARGE SCALE GENOMIC DNA]</scope>
    <source>
        <strain evidence="2 3">DAOM 194757</strain>
    </source>
</reference>
<dbReference type="PANTHER" id="PTHR46306">
    <property type="entry name" value="BTB/POZ DOMAIN-CONTAINING PROTEIN 9"/>
    <property type="match status" value="1"/>
</dbReference>
<evidence type="ECO:0000313" key="2">
    <source>
        <dbReference type="EMBL" id="RIB06414.1"/>
    </source>
</evidence>
<dbReference type="InterPro" id="IPR000210">
    <property type="entry name" value="BTB/POZ_dom"/>
</dbReference>
<dbReference type="Gene3D" id="3.30.710.10">
    <property type="entry name" value="Potassium Channel Kv1.1, Chain A"/>
    <property type="match status" value="1"/>
</dbReference>
<accession>A0A397U8C0</accession>
<dbReference type="Proteomes" id="UP000266673">
    <property type="component" value="Unassembled WGS sequence"/>
</dbReference>
<protein>
    <submittedName>
        <fullName evidence="2">BTB/POZ protein</fullName>
    </submittedName>
</protein>
<evidence type="ECO:0000313" key="3">
    <source>
        <dbReference type="Proteomes" id="UP000266673"/>
    </source>
</evidence>
<dbReference type="PANTHER" id="PTHR46306:SF1">
    <property type="entry name" value="BTB_POZ DOMAIN-CONTAINING PROTEIN 9"/>
    <property type="match status" value="1"/>
</dbReference>
<gene>
    <name evidence="2" type="ORF">C2G38_521395</name>
</gene>
<evidence type="ECO:0000259" key="1">
    <source>
        <dbReference type="PROSITE" id="PS50097"/>
    </source>
</evidence>
<organism evidence="2 3">
    <name type="scientific">Gigaspora rosea</name>
    <dbReference type="NCBI Taxonomy" id="44941"/>
    <lineage>
        <taxon>Eukaryota</taxon>
        <taxon>Fungi</taxon>
        <taxon>Fungi incertae sedis</taxon>
        <taxon>Mucoromycota</taxon>
        <taxon>Glomeromycotina</taxon>
        <taxon>Glomeromycetes</taxon>
        <taxon>Diversisporales</taxon>
        <taxon>Gigasporaceae</taxon>
        <taxon>Gigaspora</taxon>
    </lineage>
</organism>
<comment type="caution">
    <text evidence="2">The sequence shown here is derived from an EMBL/GenBank/DDBJ whole genome shotgun (WGS) entry which is preliminary data.</text>
</comment>
<name>A0A397U8C0_9GLOM</name>
<dbReference type="GO" id="GO:0005737">
    <property type="term" value="C:cytoplasm"/>
    <property type="evidence" value="ECO:0007669"/>
    <property type="project" value="TreeGrafter"/>
</dbReference>
<dbReference type="SMART" id="SM00225">
    <property type="entry name" value="BTB"/>
    <property type="match status" value="1"/>
</dbReference>
<dbReference type="OrthoDB" id="2323962at2759"/>
<keyword evidence="3" id="KW-1185">Reference proteome</keyword>
<dbReference type="PROSITE" id="PS50097">
    <property type="entry name" value="BTB"/>
    <property type="match status" value="1"/>
</dbReference>
<dbReference type="InterPro" id="IPR052407">
    <property type="entry name" value="BTB_POZ_domain_cont_9"/>
</dbReference>
<dbReference type="InterPro" id="IPR011705">
    <property type="entry name" value="BACK"/>
</dbReference>
<sequence>MSQINTKLLERFSNDFAQLLETEYEFNVIVKVDKQSFKLHSLVLYQRSSFFRQELTTATKKNNIIEITLTNTSVEAFKILIKYIYTGTIPLEEVEPSIIFDLLVPSNKLGLVELVEYIQSYLIDNKASWLRLKFTQVYSTSFQDNNLKALQTFCTDILAKHPKLIFDSDDFTSIQENALVTLLKRDDLQIEESEIWDKVIQWGKAKTPDLPSDLKQ</sequence>